<dbReference type="PROSITE" id="PS50002">
    <property type="entry name" value="SH3"/>
    <property type="match status" value="1"/>
</dbReference>
<dbReference type="EMBL" id="HE580271">
    <property type="protein sequence ID" value="CCD25256.1"/>
    <property type="molecule type" value="Genomic_DNA"/>
</dbReference>
<reference evidence="18 19" key="1">
    <citation type="journal article" date="2011" name="Proc. Natl. Acad. Sci. U.S.A.">
        <title>Evolutionary erosion of yeast sex chromosomes by mating-type switching accidents.</title>
        <authorList>
            <person name="Gordon J.L."/>
            <person name="Armisen D."/>
            <person name="Proux-Wera E."/>
            <person name="Oheigeartaigh S.S."/>
            <person name="Byrne K.P."/>
            <person name="Wolfe K.H."/>
        </authorList>
    </citation>
    <scope>NUCLEOTIDE SEQUENCE [LARGE SCALE GENOMIC DNA]</scope>
    <source>
        <strain evidence="19">ATCC 10597 / BCRC 20456 / CBS 421 / NBRC 0211 / NRRL Y-12639</strain>
    </source>
</reference>
<evidence type="ECO:0000313" key="19">
    <source>
        <dbReference type="Proteomes" id="UP000000689"/>
    </source>
</evidence>
<dbReference type="PANTHER" id="PTHR19332">
    <property type="entry name" value="PEROXISOMAL MEMBRANE PROTEIN PEX13"/>
    <property type="match status" value="1"/>
</dbReference>
<keyword evidence="19" id="KW-1185">Reference proteome</keyword>
<dbReference type="STRING" id="1071378.G0WBY6"/>
<sequence>MTSIPRPKPWETKAYDIDSGSEFPTVIPREGTGNSNNNNNTANININDGTHRGDDNDNDNDNENTPLSLPERPSSLMTNVNGNNNPNHNSGYNNNMYDGGMTNNNNMNLMNSTSYLPYGYGNSSFNNSYGYGAGTSGIGGGYGYGYNNNMGGILGGNSGYGYGYDGGMGGRISNDIGESTRATFQLIESIIGTVTGFAQMLESSYLATHNSFFTMVSVAEQFSYLKDSLGSFFGIFTIMKVLKKLLYFITKGKLGNSITKNKRQRSLLDEFNKFADGNDDHQVRGANGQFEQTKKRGRKISMKPLIIFLMGVFGFPFLLNKFIENVNKNNSRRLSGGRGRYGNLRGQGGREDDEEGYEDGSGMSIDPNNLEFARAKYKFVPENPEMELQLSKGDLMAIISKQDPLGRDSEWWKVRTKNGDMGYVPYNYLEIIKRVAKDRRPIEDV</sequence>
<dbReference type="GO" id="GO:1990429">
    <property type="term" value="C:peroxisomal importomer complex"/>
    <property type="evidence" value="ECO:0007669"/>
    <property type="project" value="EnsemblFungi"/>
</dbReference>
<evidence type="ECO:0000256" key="8">
    <source>
        <dbReference type="ARBA" id="ARBA00023010"/>
    </source>
</evidence>
<dbReference type="GO" id="GO:0030674">
    <property type="term" value="F:protein-macromolecule adaptor activity"/>
    <property type="evidence" value="ECO:0007669"/>
    <property type="project" value="EnsemblFungi"/>
</dbReference>
<name>G0WBY6_NAUDC</name>
<evidence type="ECO:0000256" key="12">
    <source>
        <dbReference type="ARBA" id="ARBA00034535"/>
    </source>
</evidence>
<dbReference type="InterPro" id="IPR007223">
    <property type="entry name" value="Peroxin-13_N"/>
</dbReference>
<feature type="region of interest" description="Disordered" evidence="15">
    <location>
        <begin position="334"/>
        <end position="363"/>
    </location>
</feature>
<comment type="similarity">
    <text evidence="2">Belongs to the peroxin-13 family.</text>
</comment>
<evidence type="ECO:0000313" key="18">
    <source>
        <dbReference type="EMBL" id="CCD25256.1"/>
    </source>
</evidence>
<evidence type="ECO:0000256" key="4">
    <source>
        <dbReference type="ARBA" id="ARBA00022448"/>
    </source>
</evidence>
<comment type="subcellular location">
    <subcellularLocation>
        <location evidence="1">Peroxisome membrane</location>
        <topology evidence="1">Single-pass membrane protein</topology>
    </subcellularLocation>
</comment>
<dbReference type="PANTHER" id="PTHR19332:SF1">
    <property type="entry name" value="PEROXISOMAL MEMBRANE PROTEIN PEX13"/>
    <property type="match status" value="1"/>
</dbReference>
<dbReference type="SMART" id="SM00326">
    <property type="entry name" value="SH3"/>
    <property type="match status" value="1"/>
</dbReference>
<dbReference type="InterPro" id="IPR001452">
    <property type="entry name" value="SH3_domain"/>
</dbReference>
<proteinExistence type="inferred from homology"/>
<evidence type="ECO:0000256" key="11">
    <source>
        <dbReference type="ARBA" id="ARBA00029693"/>
    </source>
</evidence>
<keyword evidence="7 16" id="KW-1133">Transmembrane helix</keyword>
<dbReference type="AlphaFoldDB" id="G0WBY6"/>
<evidence type="ECO:0000259" key="17">
    <source>
        <dbReference type="PROSITE" id="PS50002"/>
    </source>
</evidence>
<evidence type="ECO:0000256" key="6">
    <source>
        <dbReference type="ARBA" id="ARBA00022927"/>
    </source>
</evidence>
<dbReference type="FunFam" id="2.30.30.40:FF:000128">
    <property type="entry name" value="Peroxisomal membrane protein (Pex13)"/>
    <property type="match status" value="1"/>
</dbReference>
<dbReference type="HOGENOM" id="CLU_034386_2_0_1"/>
<keyword evidence="8" id="KW-0811">Translocation</keyword>
<keyword evidence="5 16" id="KW-0812">Transmembrane</keyword>
<dbReference type="eggNOG" id="KOG3875">
    <property type="taxonomic scope" value="Eukaryota"/>
</dbReference>
<dbReference type="OrthoDB" id="10037838at2759"/>
<evidence type="ECO:0000256" key="2">
    <source>
        <dbReference type="ARBA" id="ARBA00006033"/>
    </source>
</evidence>
<keyword evidence="3 14" id="KW-0728">SH3 domain</keyword>
<dbReference type="KEGG" id="ndi:NDAI_0E04390"/>
<dbReference type="Pfam" id="PF00018">
    <property type="entry name" value="SH3_1"/>
    <property type="match status" value="1"/>
</dbReference>
<evidence type="ECO:0000256" key="13">
    <source>
        <dbReference type="ARBA" id="ARBA00065871"/>
    </source>
</evidence>
<dbReference type="SUPFAM" id="SSF50044">
    <property type="entry name" value="SH3-domain"/>
    <property type="match status" value="1"/>
</dbReference>
<evidence type="ECO:0000256" key="14">
    <source>
        <dbReference type="PROSITE-ProRule" id="PRU00192"/>
    </source>
</evidence>
<dbReference type="OMA" id="RTPMRPW"/>
<dbReference type="GO" id="GO:0016560">
    <property type="term" value="P:protein import into peroxisome matrix, docking"/>
    <property type="evidence" value="ECO:0007669"/>
    <property type="project" value="EnsemblFungi"/>
</dbReference>
<comment type="subunit">
    <text evidence="13">Interacts (via SH3 domain) with PEX14 (via SH3-binding motif); forming the PEX13-PEX14 docking complex.</text>
</comment>
<evidence type="ECO:0000256" key="1">
    <source>
        <dbReference type="ARBA" id="ARBA00004549"/>
    </source>
</evidence>
<dbReference type="GO" id="GO:0005778">
    <property type="term" value="C:peroxisomal membrane"/>
    <property type="evidence" value="ECO:0007669"/>
    <property type="project" value="UniProtKB-SubCell"/>
</dbReference>
<dbReference type="Gene3D" id="2.30.30.40">
    <property type="entry name" value="SH3 Domains"/>
    <property type="match status" value="1"/>
</dbReference>
<keyword evidence="4" id="KW-0813">Transport</keyword>
<gene>
    <name evidence="18" type="primary">NDAI0E04390</name>
    <name evidence="18" type="ordered locus">NDAI_0E04390</name>
</gene>
<feature type="domain" description="SH3" evidence="17">
    <location>
        <begin position="368"/>
        <end position="434"/>
    </location>
</feature>
<evidence type="ECO:0000256" key="3">
    <source>
        <dbReference type="ARBA" id="ARBA00022443"/>
    </source>
</evidence>
<evidence type="ECO:0000256" key="5">
    <source>
        <dbReference type="ARBA" id="ARBA00022692"/>
    </source>
</evidence>
<dbReference type="RefSeq" id="XP_003670499.1">
    <property type="nucleotide sequence ID" value="XM_003670451.1"/>
</dbReference>
<evidence type="ECO:0000256" key="7">
    <source>
        <dbReference type="ARBA" id="ARBA00022989"/>
    </source>
</evidence>
<feature type="transmembrane region" description="Helical" evidence="16">
    <location>
        <begin position="305"/>
        <end position="323"/>
    </location>
</feature>
<dbReference type="InterPro" id="IPR036028">
    <property type="entry name" value="SH3-like_dom_sf"/>
</dbReference>
<accession>G0WBY6</accession>
<feature type="region of interest" description="Disordered" evidence="15">
    <location>
        <begin position="1"/>
        <end position="77"/>
    </location>
</feature>
<organism evidence="18 19">
    <name type="scientific">Naumovozyma dairenensis (strain ATCC 10597 / BCRC 20456 / CBS 421 / NBRC 0211 / NRRL Y-12639)</name>
    <name type="common">Saccharomyces dairenensis</name>
    <dbReference type="NCBI Taxonomy" id="1071378"/>
    <lineage>
        <taxon>Eukaryota</taxon>
        <taxon>Fungi</taxon>
        <taxon>Dikarya</taxon>
        <taxon>Ascomycota</taxon>
        <taxon>Saccharomycotina</taxon>
        <taxon>Saccharomycetes</taxon>
        <taxon>Saccharomycetales</taxon>
        <taxon>Saccharomycetaceae</taxon>
        <taxon>Naumovozyma</taxon>
    </lineage>
</organism>
<keyword evidence="6" id="KW-0653">Protein transport</keyword>
<evidence type="ECO:0000256" key="9">
    <source>
        <dbReference type="ARBA" id="ARBA00023136"/>
    </source>
</evidence>
<keyword evidence="10" id="KW-0576">Peroxisome</keyword>
<dbReference type="GO" id="GO:0008320">
    <property type="term" value="F:protein transmembrane transporter activity"/>
    <property type="evidence" value="ECO:0007669"/>
    <property type="project" value="EnsemblFungi"/>
</dbReference>
<dbReference type="Pfam" id="PF04088">
    <property type="entry name" value="Peroxin-13_N"/>
    <property type="match status" value="1"/>
</dbReference>
<evidence type="ECO:0000256" key="15">
    <source>
        <dbReference type="SAM" id="MobiDB-lite"/>
    </source>
</evidence>
<evidence type="ECO:0000256" key="10">
    <source>
        <dbReference type="ARBA" id="ARBA00023140"/>
    </source>
</evidence>
<dbReference type="GeneID" id="11499005"/>
<feature type="compositionally biased region" description="Low complexity" evidence="15">
    <location>
        <begin position="31"/>
        <end position="47"/>
    </location>
</feature>
<protein>
    <recommendedName>
        <fullName evidence="12">Peroxisomal membrane protein PEX13</fullName>
    </recommendedName>
    <alternativeName>
        <fullName evidence="11">Peroxin-13</fullName>
    </alternativeName>
</protein>
<dbReference type="CDD" id="cd11771">
    <property type="entry name" value="SH3_Pex13p_fungal"/>
    <property type="match status" value="1"/>
</dbReference>
<dbReference type="Proteomes" id="UP000000689">
    <property type="component" value="Chromosome 5"/>
</dbReference>
<keyword evidence="9 16" id="KW-0472">Membrane</keyword>
<dbReference type="InterPro" id="IPR035463">
    <property type="entry name" value="Pex13"/>
</dbReference>
<evidence type="ECO:0000256" key="16">
    <source>
        <dbReference type="SAM" id="Phobius"/>
    </source>
</evidence>